<feature type="domain" description="Endoribonuclease YicC-like C-terminal" evidence="7">
    <location>
        <begin position="174"/>
        <end position="291"/>
    </location>
</feature>
<comment type="cofactor">
    <cofactor evidence="1">
        <name>a divalent metal cation</name>
        <dbReference type="ChEBI" id="CHEBI:60240"/>
    </cofactor>
</comment>
<dbReference type="InterPro" id="IPR013551">
    <property type="entry name" value="YicC-like_C"/>
</dbReference>
<feature type="domain" description="Endoribonuclease YicC-like N-terminal" evidence="6">
    <location>
        <begin position="3"/>
        <end position="156"/>
    </location>
</feature>
<dbReference type="InterPro" id="IPR013527">
    <property type="entry name" value="YicC-like_N"/>
</dbReference>
<dbReference type="PANTHER" id="PTHR30636:SF3">
    <property type="entry name" value="UPF0701 PROTEIN YICC"/>
    <property type="match status" value="1"/>
</dbReference>
<dbReference type="GO" id="GO:0004521">
    <property type="term" value="F:RNA endonuclease activity"/>
    <property type="evidence" value="ECO:0007669"/>
    <property type="project" value="InterPro"/>
</dbReference>
<keyword evidence="9" id="KW-1185">Reference proteome</keyword>
<dbReference type="Pfam" id="PF08340">
    <property type="entry name" value="YicC-like_C"/>
    <property type="match status" value="1"/>
</dbReference>
<dbReference type="STRING" id="152268.A6K24_09750"/>
<dbReference type="AlphaFoldDB" id="A0A179SQ00"/>
<organism evidence="8 9">
    <name type="scientific">Metabacillus litoralis</name>
    <dbReference type="NCBI Taxonomy" id="152268"/>
    <lineage>
        <taxon>Bacteria</taxon>
        <taxon>Bacillati</taxon>
        <taxon>Bacillota</taxon>
        <taxon>Bacilli</taxon>
        <taxon>Bacillales</taxon>
        <taxon>Bacillaceae</taxon>
        <taxon>Metabacillus</taxon>
    </lineage>
</organism>
<keyword evidence="4" id="KW-0378">Hydrolase</keyword>
<keyword evidence="2" id="KW-0540">Nuclease</keyword>
<evidence type="ECO:0000259" key="6">
    <source>
        <dbReference type="Pfam" id="PF03755"/>
    </source>
</evidence>
<dbReference type="Proteomes" id="UP000078534">
    <property type="component" value="Unassembled WGS sequence"/>
</dbReference>
<proteinExistence type="inferred from homology"/>
<dbReference type="GO" id="GO:0016787">
    <property type="term" value="F:hydrolase activity"/>
    <property type="evidence" value="ECO:0007669"/>
    <property type="project" value="UniProtKB-KW"/>
</dbReference>
<evidence type="ECO:0000256" key="3">
    <source>
        <dbReference type="ARBA" id="ARBA00022759"/>
    </source>
</evidence>
<comment type="similarity">
    <text evidence="5">Belongs to the YicC/YloC family.</text>
</comment>
<reference evidence="9" key="1">
    <citation type="submission" date="2016-04" db="EMBL/GenBank/DDBJ databases">
        <authorList>
            <person name="Lyu Z."/>
            <person name="Lyu W."/>
        </authorList>
    </citation>
    <scope>NUCLEOTIDE SEQUENCE [LARGE SCALE GENOMIC DNA]</scope>
    <source>
        <strain evidence="9">C44</strain>
    </source>
</reference>
<evidence type="ECO:0000259" key="7">
    <source>
        <dbReference type="Pfam" id="PF08340"/>
    </source>
</evidence>
<dbReference type="NCBIfam" id="TIGR00255">
    <property type="entry name" value="YicC/YloC family endoribonuclease"/>
    <property type="match status" value="1"/>
</dbReference>
<evidence type="ECO:0000256" key="2">
    <source>
        <dbReference type="ARBA" id="ARBA00022722"/>
    </source>
</evidence>
<name>A0A179SQ00_9BACI</name>
<evidence type="ECO:0000313" key="9">
    <source>
        <dbReference type="Proteomes" id="UP000078534"/>
    </source>
</evidence>
<sequence length="291" mass="32967">MVASMTGFGRASGQIDSCLLTVEMKSVNHRFLDVSLKMPKQFMSSEDKIKKLISQSVSRGRIEIYVNLEGESLVDKSIHVDWELLEQFVNSLHQIKERFSLKDEVTLNQILGLSQGIDILEESISSENVENKLLLIVEAAIKQLVEMRKIEGDQLAVDLKQRLEDISILTVELEKLAPSVVEQYRERIEKRLAEYVSGKVDENRILTEVALFAEKADISEELTRIHSHNHQFSETLKASGPIGRKLDFLVQELNREANTIGSKANNGDIAKNVVELKSIIEKLKEQVQNIE</sequence>
<comment type="caution">
    <text evidence="8">The sequence shown here is derived from an EMBL/GenBank/DDBJ whole genome shotgun (WGS) entry which is preliminary data.</text>
</comment>
<accession>A0A179SQ00</accession>
<evidence type="ECO:0008006" key="10">
    <source>
        <dbReference type="Google" id="ProtNLM"/>
    </source>
</evidence>
<evidence type="ECO:0000313" key="8">
    <source>
        <dbReference type="EMBL" id="OAS83388.1"/>
    </source>
</evidence>
<keyword evidence="3" id="KW-0255">Endonuclease</keyword>
<dbReference type="PANTHER" id="PTHR30636">
    <property type="entry name" value="UPF0701 PROTEIN YICC"/>
    <property type="match status" value="1"/>
</dbReference>
<evidence type="ECO:0000256" key="5">
    <source>
        <dbReference type="ARBA" id="ARBA00035648"/>
    </source>
</evidence>
<dbReference type="OrthoDB" id="9771229at2"/>
<evidence type="ECO:0000256" key="4">
    <source>
        <dbReference type="ARBA" id="ARBA00022801"/>
    </source>
</evidence>
<dbReference type="EMBL" id="LWSG01000042">
    <property type="protein sequence ID" value="OAS83388.1"/>
    <property type="molecule type" value="Genomic_DNA"/>
</dbReference>
<dbReference type="Pfam" id="PF03755">
    <property type="entry name" value="YicC-like_N"/>
    <property type="match status" value="1"/>
</dbReference>
<protein>
    <recommendedName>
        <fullName evidence="10">YicC family protein</fullName>
    </recommendedName>
</protein>
<gene>
    <name evidence="8" type="ORF">A6K24_09750</name>
</gene>
<evidence type="ECO:0000256" key="1">
    <source>
        <dbReference type="ARBA" id="ARBA00001968"/>
    </source>
</evidence>
<dbReference type="InterPro" id="IPR005229">
    <property type="entry name" value="YicC/YloC-like"/>
</dbReference>